<dbReference type="AlphaFoldDB" id="A0A2U1T2D3"/>
<evidence type="ECO:0000313" key="3">
    <source>
        <dbReference type="EMBL" id="PWB98051.1"/>
    </source>
</evidence>
<comment type="caution">
    <text evidence="3">The sequence shown here is derived from an EMBL/GenBank/DDBJ whole genome shotgun (WGS) entry which is preliminary data.</text>
</comment>
<dbReference type="InterPro" id="IPR006680">
    <property type="entry name" value="Amidohydro-rel"/>
</dbReference>
<accession>A0A2U1T2D3</accession>
<evidence type="ECO:0000313" key="4">
    <source>
        <dbReference type="Proteomes" id="UP000244978"/>
    </source>
</evidence>
<dbReference type="GO" id="GO:0016787">
    <property type="term" value="F:hydrolase activity"/>
    <property type="evidence" value="ECO:0007669"/>
    <property type="project" value="InterPro"/>
</dbReference>
<dbReference type="RefSeq" id="WP_108997841.1">
    <property type="nucleotide sequence ID" value="NZ_QEEX01000001.1"/>
</dbReference>
<dbReference type="PANTHER" id="PTHR43569:SF2">
    <property type="entry name" value="AMIDOHYDROLASE-RELATED DOMAIN-CONTAINING PROTEIN"/>
    <property type="match status" value="1"/>
</dbReference>
<organism evidence="3 4">
    <name type="scientific">Homoserinimonas hongtaonis</name>
    <dbReference type="NCBI Taxonomy" id="2079791"/>
    <lineage>
        <taxon>Bacteria</taxon>
        <taxon>Bacillati</taxon>
        <taxon>Actinomycetota</taxon>
        <taxon>Actinomycetes</taxon>
        <taxon>Micrococcales</taxon>
        <taxon>Microbacteriaceae</taxon>
        <taxon>Homoserinimonas</taxon>
    </lineage>
</organism>
<evidence type="ECO:0000259" key="2">
    <source>
        <dbReference type="Pfam" id="PF04909"/>
    </source>
</evidence>
<evidence type="ECO:0000256" key="1">
    <source>
        <dbReference type="ARBA" id="ARBA00038310"/>
    </source>
</evidence>
<dbReference type="SUPFAM" id="SSF51556">
    <property type="entry name" value="Metallo-dependent hydrolases"/>
    <property type="match status" value="1"/>
</dbReference>
<protein>
    <recommendedName>
        <fullName evidence="2">Amidohydrolase-related domain-containing protein</fullName>
    </recommendedName>
</protein>
<sequence length="280" mass="30168">MPVIDAQLHVFESNTAARPWTGAGSPLAEATGAQTIALMDAAGVDSAIIVSPWLNYLADTSYAFEVAEQFSGRFCVVAPVDPRRVDQAEFVAECASNSRLVGLRLMLWAPAEREKLASGGYTELLGELENRGIPLCVALGPSTADARLIAERNPSLNVVIDHLGLGSSSVPPAPEHPFDRLPEILRLAALPNIAVKATGMPALSHEQHPYPDIHEQMQALLAAYGPQRVMWGTDWTRTHAFLNYSDGVTWLDSTGLSRHELALVRGGSAQELFGTHRALS</sequence>
<reference evidence="4" key="1">
    <citation type="submission" date="2018-04" db="EMBL/GenBank/DDBJ databases">
        <authorList>
            <person name="Liu S."/>
            <person name="Wang Z."/>
            <person name="Li J."/>
        </authorList>
    </citation>
    <scope>NUCLEOTIDE SEQUENCE [LARGE SCALE GENOMIC DNA]</scope>
    <source>
        <strain evidence="4">S1194</strain>
    </source>
</reference>
<dbReference type="EMBL" id="QEEX01000001">
    <property type="protein sequence ID" value="PWB98051.1"/>
    <property type="molecule type" value="Genomic_DNA"/>
</dbReference>
<proteinExistence type="inferred from homology"/>
<dbReference type="Pfam" id="PF04909">
    <property type="entry name" value="Amidohydro_2"/>
    <property type="match status" value="1"/>
</dbReference>
<dbReference type="Proteomes" id="UP000244978">
    <property type="component" value="Unassembled WGS sequence"/>
</dbReference>
<keyword evidence="4" id="KW-1185">Reference proteome</keyword>
<comment type="similarity">
    <text evidence="1">Belongs to the metallo-dependent hydrolases superfamily.</text>
</comment>
<gene>
    <name evidence="3" type="ORF">DF220_09570</name>
</gene>
<dbReference type="InterPro" id="IPR052350">
    <property type="entry name" value="Metallo-dep_Lactonases"/>
</dbReference>
<dbReference type="PANTHER" id="PTHR43569">
    <property type="entry name" value="AMIDOHYDROLASE"/>
    <property type="match status" value="1"/>
</dbReference>
<name>A0A2U1T2D3_9MICO</name>
<dbReference type="InterPro" id="IPR032466">
    <property type="entry name" value="Metal_Hydrolase"/>
</dbReference>
<dbReference type="Gene3D" id="3.20.20.140">
    <property type="entry name" value="Metal-dependent hydrolases"/>
    <property type="match status" value="1"/>
</dbReference>
<feature type="domain" description="Amidohydrolase-related" evidence="2">
    <location>
        <begin position="37"/>
        <end position="274"/>
    </location>
</feature>